<feature type="transmembrane region" description="Helical" evidence="6">
    <location>
        <begin position="496"/>
        <end position="517"/>
    </location>
</feature>
<feature type="transmembrane region" description="Helical" evidence="6">
    <location>
        <begin position="186"/>
        <end position="210"/>
    </location>
</feature>
<keyword evidence="8" id="KW-1185">Reference proteome</keyword>
<dbReference type="STRING" id="946077.W5A_03944"/>
<dbReference type="GO" id="GO:0016020">
    <property type="term" value="C:membrane"/>
    <property type="evidence" value="ECO:0007669"/>
    <property type="project" value="UniProtKB-SubCell"/>
</dbReference>
<organism evidence="7 8">
    <name type="scientific">Imtechella halotolerans K1</name>
    <dbReference type="NCBI Taxonomy" id="946077"/>
    <lineage>
        <taxon>Bacteria</taxon>
        <taxon>Pseudomonadati</taxon>
        <taxon>Bacteroidota</taxon>
        <taxon>Flavobacteriia</taxon>
        <taxon>Flavobacteriales</taxon>
        <taxon>Flavobacteriaceae</taxon>
        <taxon>Imtechella</taxon>
    </lineage>
</organism>
<keyword evidence="2 6" id="KW-0813">Transport</keyword>
<comment type="caution">
    <text evidence="7">The sequence shown here is derived from an EMBL/GenBank/DDBJ whole genome shotgun (WGS) entry which is preliminary data.</text>
</comment>
<dbReference type="GO" id="GO:0005315">
    <property type="term" value="F:phosphate transmembrane transporter activity"/>
    <property type="evidence" value="ECO:0007669"/>
    <property type="project" value="InterPro"/>
</dbReference>
<name>I0WI49_9FLAO</name>
<keyword evidence="3 6" id="KW-0812">Transmembrane</keyword>
<sequence length="751" mass="83602">MDQLYLFMIMALFALAIVDLVVGVSNDAVNFLNSAIGSKAVSMKTIMIVASVGVAIGAVFSSGMMEVARSGIFNPHGFYFNEIMVIFMAVMLTDVLLLDLFNSLGLPTSTTVSIVFELLGAAVCVAIIKIYGSGQELSALIDYINTQKATEIIFGILISVVIAFTVGTIVQYISRLIFSFQFERNIRYTGGIFGGVALTALSYFIVFKGLKGVTFISPEMLEWLDNNIKMLLLGCLIGFTILSQLLIMFFRINILKVVIVIGTFGLAMAFAGNDLVNFIGVPIAAWQSFEMWSASGLSPDAFTMEGLAGKVKTPTLLLLFAGGVMVVTLWFSKKARNVIETGINLSRQSEAGKERFEPNFLSRLIVRGTVNVANAVEYVLPKSIVAKVDARFQKPVEKKSKKEDAPAFDLVRAAVNLVVASILISAGTSLKLPLSTTYVTFMVAMGSSLADRAWGRESAVYRVAGVFNVVGGWFVTAFVAFIAAFIMAAVIFWGKIYAILVLIIIAVLLLYRSYIVYRNAEREKSQKRRFDRADLITINEIINESSDNISRVISSVNEIYATVIDNLGKQDLVKLKKSRKKLKKLEDEVDELKSDVFYFIKSLDETSVEASKFYILILDYLQDMVQSIGYIARNSYTHVNNNHKNLKFNQVRDLKGISDKFNVLFTDITTTFEKESFGKLEKIILEQKELQDHVSLLIQKQIDRIRTTETSPKNTKLYFSLLLETKDLIAATINLLLLFQEFNKDYKKIVK</sequence>
<protein>
    <recommendedName>
        <fullName evidence="6">Phosphate transporter</fullName>
    </recommendedName>
</protein>
<dbReference type="PATRIC" id="fig|946077.3.peg.802"/>
<evidence type="ECO:0000256" key="6">
    <source>
        <dbReference type="RuleBase" id="RU363058"/>
    </source>
</evidence>
<dbReference type="PANTHER" id="PTHR11101:SF16">
    <property type="entry name" value="PHOSPHATE TRANSPORTER"/>
    <property type="match status" value="1"/>
</dbReference>
<dbReference type="InterPro" id="IPR001204">
    <property type="entry name" value="Phos_transporter"/>
</dbReference>
<dbReference type="RefSeq" id="WP_008237663.1">
    <property type="nucleotide sequence ID" value="NZ_AJJU01000003.1"/>
</dbReference>
<dbReference type="InterPro" id="IPR038078">
    <property type="entry name" value="PhoU-like_sf"/>
</dbReference>
<feature type="transmembrane region" description="Helical" evidence="6">
    <location>
        <begin position="77"/>
        <end position="98"/>
    </location>
</feature>
<dbReference type="Gene3D" id="1.20.58.220">
    <property type="entry name" value="Phosphate transport system protein phou homolog 2, domain 2"/>
    <property type="match status" value="1"/>
</dbReference>
<reference evidence="7 8" key="1">
    <citation type="journal article" date="2012" name="J. Bacteriol.">
        <title>Genome Sequence of the Halotolerant Bacterium Imtechella halotolerans K1T.</title>
        <authorList>
            <person name="Kumar S."/>
            <person name="Vikram S."/>
            <person name="Subramanian S."/>
            <person name="Raghava G.P."/>
            <person name="Pinnaka A.K."/>
        </authorList>
    </citation>
    <scope>NUCLEOTIDE SEQUENCE [LARGE SCALE GENOMIC DNA]</scope>
    <source>
        <strain evidence="7 8">K1</strain>
    </source>
</reference>
<dbReference type="eggNOG" id="COG0306">
    <property type="taxonomic scope" value="Bacteria"/>
</dbReference>
<proteinExistence type="inferred from homology"/>
<dbReference type="GO" id="GO:0035435">
    <property type="term" value="P:phosphate ion transmembrane transport"/>
    <property type="evidence" value="ECO:0007669"/>
    <property type="project" value="TreeGrafter"/>
</dbReference>
<evidence type="ECO:0000256" key="4">
    <source>
        <dbReference type="ARBA" id="ARBA00022989"/>
    </source>
</evidence>
<dbReference type="AlphaFoldDB" id="I0WI49"/>
<feature type="transmembrane region" description="Helical" evidence="6">
    <location>
        <begin position="230"/>
        <end position="250"/>
    </location>
</feature>
<dbReference type="Pfam" id="PF01384">
    <property type="entry name" value="PHO4"/>
    <property type="match status" value="1"/>
</dbReference>
<accession>I0WI49</accession>
<feature type="transmembrane region" description="Helical" evidence="6">
    <location>
        <begin position="257"/>
        <end position="285"/>
    </location>
</feature>
<feature type="transmembrane region" description="Helical" evidence="6">
    <location>
        <begin position="110"/>
        <end position="132"/>
    </location>
</feature>
<keyword evidence="6" id="KW-0592">Phosphate transport</keyword>
<feature type="transmembrane region" description="Helical" evidence="6">
    <location>
        <begin position="152"/>
        <end position="174"/>
    </location>
</feature>
<comment type="similarity">
    <text evidence="6">Belongs to the inorganic phosphate transporter (PiT) (TC 2.A.20) family.</text>
</comment>
<evidence type="ECO:0000256" key="5">
    <source>
        <dbReference type="ARBA" id="ARBA00023136"/>
    </source>
</evidence>
<dbReference type="EMBL" id="AJJU01000003">
    <property type="protein sequence ID" value="EID76065.1"/>
    <property type="molecule type" value="Genomic_DNA"/>
</dbReference>
<keyword evidence="5 6" id="KW-0472">Membrane</keyword>
<dbReference type="PANTHER" id="PTHR11101">
    <property type="entry name" value="PHOSPHATE TRANSPORTER"/>
    <property type="match status" value="1"/>
</dbReference>
<comment type="subcellular location">
    <subcellularLocation>
        <location evidence="1 6">Membrane</location>
        <topology evidence="1 6">Multi-pass membrane protein</topology>
    </subcellularLocation>
</comment>
<feature type="transmembrane region" description="Helical" evidence="6">
    <location>
        <begin position="45"/>
        <end position="65"/>
    </location>
</feature>
<feature type="transmembrane region" description="Helical" evidence="6">
    <location>
        <begin position="313"/>
        <end position="331"/>
    </location>
</feature>
<feature type="transmembrane region" description="Helical" evidence="6">
    <location>
        <begin position="466"/>
        <end position="490"/>
    </location>
</feature>
<gene>
    <name evidence="7" type="ORF">W5A_03944</name>
</gene>
<evidence type="ECO:0000256" key="2">
    <source>
        <dbReference type="ARBA" id="ARBA00022448"/>
    </source>
</evidence>
<keyword evidence="4 6" id="KW-1133">Transmembrane helix</keyword>
<evidence type="ECO:0000256" key="3">
    <source>
        <dbReference type="ARBA" id="ARBA00022692"/>
    </source>
</evidence>
<dbReference type="OrthoDB" id="1110016at2"/>
<feature type="transmembrane region" description="Helical" evidence="6">
    <location>
        <begin position="6"/>
        <end position="24"/>
    </location>
</feature>
<evidence type="ECO:0000313" key="7">
    <source>
        <dbReference type="EMBL" id="EID76065.1"/>
    </source>
</evidence>
<dbReference type="Proteomes" id="UP000005938">
    <property type="component" value="Unassembled WGS sequence"/>
</dbReference>
<evidence type="ECO:0000256" key="1">
    <source>
        <dbReference type="ARBA" id="ARBA00004141"/>
    </source>
</evidence>
<evidence type="ECO:0000313" key="8">
    <source>
        <dbReference type="Proteomes" id="UP000005938"/>
    </source>
</evidence>